<evidence type="ECO:0000313" key="2">
    <source>
        <dbReference type="Proteomes" id="UP000679629"/>
    </source>
</evidence>
<organism evidence="1 2">
    <name type="scientific">Streptomyces koelreuteriae</name>
    <dbReference type="NCBI Taxonomy" id="2838015"/>
    <lineage>
        <taxon>Bacteria</taxon>
        <taxon>Bacillati</taxon>
        <taxon>Actinomycetota</taxon>
        <taxon>Actinomycetes</taxon>
        <taxon>Kitasatosporales</taxon>
        <taxon>Streptomycetaceae</taxon>
        <taxon>Streptomyces</taxon>
    </lineage>
</organism>
<dbReference type="EMBL" id="CP075896">
    <property type="protein sequence ID" value="QWB22275.1"/>
    <property type="molecule type" value="Genomic_DNA"/>
</dbReference>
<dbReference type="PANTHER" id="PTHR19879">
    <property type="entry name" value="TRANSCRIPTION INITIATION FACTOR TFIID"/>
    <property type="match status" value="1"/>
</dbReference>
<keyword evidence="2" id="KW-1185">Reference proteome</keyword>
<dbReference type="PANTHER" id="PTHR19879:SF9">
    <property type="entry name" value="TRANSCRIPTION INITIATION FACTOR TFIID SUBUNIT 5"/>
    <property type="match status" value="1"/>
</dbReference>
<proteinExistence type="predicted"/>
<dbReference type="SUPFAM" id="SSF50969">
    <property type="entry name" value="YVTN repeat-like/Quinoprotein amine dehydrogenase"/>
    <property type="match status" value="2"/>
</dbReference>
<reference evidence="2" key="1">
    <citation type="submission" date="2021-05" db="EMBL/GenBank/DDBJ databases">
        <title>Direct Submission.</title>
        <authorList>
            <person name="Li K."/>
            <person name="Gao J."/>
        </authorList>
    </citation>
    <scope>NUCLEOTIDE SEQUENCE [LARGE SCALE GENOMIC DNA]</scope>
    <source>
        <strain evidence="2">MG62</strain>
    </source>
</reference>
<evidence type="ECO:0008006" key="3">
    <source>
        <dbReference type="Google" id="ProtNLM"/>
    </source>
</evidence>
<accession>A0ABX8FMG6</accession>
<gene>
    <name evidence="1" type="ORF">KJK29_06645</name>
</gene>
<dbReference type="Proteomes" id="UP000679629">
    <property type="component" value="Chromosome"/>
</dbReference>
<dbReference type="Gene3D" id="2.130.10.10">
    <property type="entry name" value="YVTN repeat-like/Quinoprotein amine dehydrogenase"/>
    <property type="match status" value="3"/>
</dbReference>
<protein>
    <recommendedName>
        <fullName evidence="3">WD40 repeat</fullName>
    </recommendedName>
</protein>
<sequence length="1136" mass="119551">MAEDPMLPSAVRALLHRLPPGTDTWDLIDPLTGKGQPLWGFLTDCVARDDKATLRQVLTDRTPLHDVLDEAPAYTRIEEPADAPLVVGEPAAARALRAYAALGLVLVGDADDAGHHLRIGTSWLARSAAAARANGPETAEWTAPDDSRHGERLASLLASDSVDDSVRTHLALVLLALDGALPKPLRGPGLTVLAERGSIGARFDLRLDLVRGLPSGLLPDPRVMSGFLGDEGFRSALEDAWRIARPAKPKGAVLWSLRGGDGPVDHVGDSSFGAAFAVLLSELGRTRGNPLGPLRLSRVNPRTSVVGAMSAENTRVIQSVTGYRAKLSVVEDGERVVVPERDERQVRDLGGGASVVGAATVEEAAKAARRLDVRAASRLVAGVLATGLVASLVAWGFASGESERNNRRAVAAGLAAKAVGMRGSEPRTAGLLALAGYRIDPGNKDAENAIQEVLETNRNTVRSWKADRTVSVLAVDDAGHRAYTSGIADTIQVWDTGSGRKLAEVKGRASGLVRGVESGILAAHDGRDVRLFDASGDKPEELGTVKAPSCTGAYSEIVGMGFTDNGSGLTTVWDDGAVSEIEPASRTVTGCTRLRDVAGKTLLGRLPTTNRLAMSADVVPSYAGPGGGADQVVLLLTTNEVVSVNLRTKKAATVLPAEDVPGGASLVQASQDVVTVATSGGVLAWDRARKRSTYPLGGLSTRPTAMELEANDVVIAGPGGTAVIPVQSSPDGASAPLSVPSGGRTVAAVRAGDGTVVTAGEGRVTVLGNTPVHRALPPAQPSTGSVFGPGNILLLTDFRTNASYGAYSIDLDSVPETISAVGASYEHVTDYPASGSYINALALSDKFVAAVGQSRGIGTVTLWKRDGTYLRQLDMSPEEDKKRTELPERIVSQVDFVPHHGLLVARHVSGDVGVWQTGTWRRLGTIDLAAGTSDMAIHGRTGVFTEGEGDEARLVMVDLVTRRKLRSVAAPGVVRVTYSRDGSRLVTLDMTSGTVRLLDGRKLTALGDPLRMPEGELAVDSAISPDGRLVATAMGDRVLVHNLDSGQQSMPPLRDVNGTDVVQVKWSPDGTYLAGASLPPQREHKQPGAVNIWKMTEGSLEKRLCDWTDGGLSRDEWEKHVDESVSYIELCEDVKE</sequence>
<name>A0ABX8FMG6_9ACTN</name>
<dbReference type="InterPro" id="IPR015943">
    <property type="entry name" value="WD40/YVTN_repeat-like_dom_sf"/>
</dbReference>
<dbReference type="RefSeq" id="WP_215117772.1">
    <property type="nucleotide sequence ID" value="NZ_CP075896.1"/>
</dbReference>
<dbReference type="InterPro" id="IPR011044">
    <property type="entry name" value="Quino_amine_DH_bsu"/>
</dbReference>
<evidence type="ECO:0000313" key="1">
    <source>
        <dbReference type="EMBL" id="QWB22275.1"/>
    </source>
</evidence>